<keyword evidence="2" id="KW-0479">Metal-binding</keyword>
<evidence type="ECO:0000256" key="4">
    <source>
        <dbReference type="ARBA" id="ARBA00022833"/>
    </source>
</evidence>
<evidence type="ECO:0000256" key="5">
    <source>
        <dbReference type="ARBA" id="ARBA00023242"/>
    </source>
</evidence>
<comment type="caution">
    <text evidence="6">The sequence shown here is derived from an EMBL/GenBank/DDBJ whole genome shotgun (WGS) entry which is preliminary data.</text>
</comment>
<dbReference type="GO" id="GO:0005634">
    <property type="term" value="C:nucleus"/>
    <property type="evidence" value="ECO:0007669"/>
    <property type="project" value="UniProtKB-SubCell"/>
</dbReference>
<dbReference type="SUPFAM" id="SSF140996">
    <property type="entry name" value="Hermes dimerisation domain"/>
    <property type="match status" value="1"/>
</dbReference>
<evidence type="ECO:0000313" key="7">
    <source>
        <dbReference type="Proteomes" id="UP000789396"/>
    </source>
</evidence>
<keyword evidence="3" id="KW-0863">Zinc-finger</keyword>
<reference evidence="6" key="1">
    <citation type="submission" date="2021-06" db="EMBL/GenBank/DDBJ databases">
        <authorList>
            <person name="Kallberg Y."/>
            <person name="Tangrot J."/>
            <person name="Rosling A."/>
        </authorList>
    </citation>
    <scope>NUCLEOTIDE SEQUENCE</scope>
    <source>
        <strain evidence="6">IN212</strain>
    </source>
</reference>
<dbReference type="OrthoDB" id="2423954at2759"/>
<evidence type="ECO:0000256" key="2">
    <source>
        <dbReference type="ARBA" id="ARBA00022723"/>
    </source>
</evidence>
<dbReference type="EMBL" id="CAJVPZ010022507">
    <property type="protein sequence ID" value="CAG8711921.1"/>
    <property type="molecule type" value="Genomic_DNA"/>
</dbReference>
<sequence>MLRHLNKTCEKIREEVQNTLSNIKIARHSKKRQNASSLKQSKNKSIWINTSSSEKDNDIHQSSANTSKYKVENNNLIHCQLLQALISANVLFSFIENEEVRKLFKMVQPLYTLPSRRWISTEILDKVYDEVESEVQKFVDDSKFLTLSGDGWTNITKHSLVNFIITNEKRQSQI</sequence>
<dbReference type="PANTHER" id="PTHR46481">
    <property type="entry name" value="ZINC FINGER BED DOMAIN-CONTAINING PROTEIN 4"/>
    <property type="match status" value="1"/>
</dbReference>
<protein>
    <submittedName>
        <fullName evidence="6">6941_t:CDS:1</fullName>
    </submittedName>
</protein>
<keyword evidence="4" id="KW-0862">Zinc</keyword>
<accession>A0A9N9HYC7</accession>
<proteinExistence type="predicted"/>
<dbReference type="AlphaFoldDB" id="A0A9N9HYC7"/>
<dbReference type="GO" id="GO:0008270">
    <property type="term" value="F:zinc ion binding"/>
    <property type="evidence" value="ECO:0007669"/>
    <property type="project" value="UniProtKB-KW"/>
</dbReference>
<gene>
    <name evidence="6" type="ORF">RFULGI_LOCUS10902</name>
</gene>
<evidence type="ECO:0000313" key="6">
    <source>
        <dbReference type="EMBL" id="CAG8711921.1"/>
    </source>
</evidence>
<evidence type="ECO:0000256" key="1">
    <source>
        <dbReference type="ARBA" id="ARBA00004123"/>
    </source>
</evidence>
<comment type="subcellular location">
    <subcellularLocation>
        <location evidence="1">Nucleus</location>
    </subcellularLocation>
</comment>
<organism evidence="6 7">
    <name type="scientific">Racocetra fulgida</name>
    <dbReference type="NCBI Taxonomy" id="60492"/>
    <lineage>
        <taxon>Eukaryota</taxon>
        <taxon>Fungi</taxon>
        <taxon>Fungi incertae sedis</taxon>
        <taxon>Mucoromycota</taxon>
        <taxon>Glomeromycotina</taxon>
        <taxon>Glomeromycetes</taxon>
        <taxon>Diversisporales</taxon>
        <taxon>Gigasporaceae</taxon>
        <taxon>Racocetra</taxon>
    </lineage>
</organism>
<dbReference type="Proteomes" id="UP000789396">
    <property type="component" value="Unassembled WGS sequence"/>
</dbReference>
<keyword evidence="5" id="KW-0539">Nucleus</keyword>
<dbReference type="InterPro" id="IPR052035">
    <property type="entry name" value="ZnF_BED_domain_contain"/>
</dbReference>
<keyword evidence="7" id="KW-1185">Reference proteome</keyword>
<evidence type="ECO:0000256" key="3">
    <source>
        <dbReference type="ARBA" id="ARBA00022771"/>
    </source>
</evidence>
<dbReference type="PANTHER" id="PTHR46481:SF10">
    <property type="entry name" value="ZINC FINGER BED DOMAIN-CONTAINING PROTEIN 39"/>
    <property type="match status" value="1"/>
</dbReference>
<name>A0A9N9HYC7_9GLOM</name>